<evidence type="ECO:0000256" key="5">
    <source>
        <dbReference type="ARBA" id="ARBA00022741"/>
    </source>
</evidence>
<dbReference type="Pfam" id="PF17862">
    <property type="entry name" value="AAA_lid_3"/>
    <property type="match status" value="1"/>
</dbReference>
<dbReference type="InterPro" id="IPR041569">
    <property type="entry name" value="AAA_lid_3"/>
</dbReference>
<dbReference type="EMBL" id="AF083031">
    <property type="protein sequence ID" value="AAK39776.1"/>
    <property type="molecule type" value="Genomic_DNA"/>
</dbReference>
<organism evidence="10 12">
    <name type="scientific">Guillardia theta</name>
    <name type="common">Cryptophyte</name>
    <name type="synonym">Cryptomonas phi</name>
    <dbReference type="NCBI Taxonomy" id="55529"/>
    <lineage>
        <taxon>Eukaryota</taxon>
        <taxon>Cryptophyceae</taxon>
        <taxon>Pyrenomonadales</taxon>
        <taxon>Geminigeraceae</taxon>
        <taxon>Guillardia</taxon>
    </lineage>
</organism>
<evidence type="ECO:0000256" key="7">
    <source>
        <dbReference type="ARBA" id="ARBA00022942"/>
    </source>
</evidence>
<dbReference type="Pfam" id="PF00004">
    <property type="entry name" value="AAA"/>
    <property type="match status" value="1"/>
</dbReference>
<dbReference type="Proteomes" id="UP000242167">
    <property type="component" value="Nucleomorph 3"/>
</dbReference>
<dbReference type="Gene3D" id="1.10.8.60">
    <property type="match status" value="1"/>
</dbReference>
<keyword evidence="7 10" id="KW-0647">Proteasome</keyword>
<dbReference type="GeneID" id="857249"/>
<dbReference type="GO" id="GO:0009507">
    <property type="term" value="C:chloroplast"/>
    <property type="evidence" value="ECO:0007669"/>
    <property type="project" value="UniProtKB-SubCell"/>
</dbReference>
<evidence type="ECO:0000313" key="12">
    <source>
        <dbReference type="Proteomes" id="UP000242167"/>
    </source>
</evidence>
<comment type="similarity">
    <text evidence="3 8">Belongs to the AAA ATPase family.</text>
</comment>
<keyword evidence="4" id="KW-0963">Cytoplasm</keyword>
<dbReference type="PIR" id="C90136">
    <property type="entry name" value="C90136"/>
</dbReference>
<dbReference type="FunFam" id="3.40.50.300:FF:000033">
    <property type="entry name" value="26S protease regulatory subunit 6B"/>
    <property type="match status" value="1"/>
</dbReference>
<evidence type="ECO:0000313" key="11">
    <source>
        <dbReference type="EMBL" id="CAE2284383.1"/>
    </source>
</evidence>
<dbReference type="InterPro" id="IPR050221">
    <property type="entry name" value="26S_Proteasome_ATPase"/>
</dbReference>
<dbReference type="Gene3D" id="2.40.50.140">
    <property type="entry name" value="Nucleic acid-binding proteins"/>
    <property type="match status" value="1"/>
</dbReference>
<dbReference type="InterPro" id="IPR003960">
    <property type="entry name" value="ATPase_AAA_CS"/>
</dbReference>
<evidence type="ECO:0000259" key="9">
    <source>
        <dbReference type="SMART" id="SM00382"/>
    </source>
</evidence>
<name>Q98S02_GUITH</name>
<dbReference type="InterPro" id="IPR027417">
    <property type="entry name" value="P-loop_NTPase"/>
</dbReference>
<dbReference type="InterPro" id="IPR003959">
    <property type="entry name" value="ATPase_AAA_core"/>
</dbReference>
<evidence type="ECO:0000256" key="3">
    <source>
        <dbReference type="ARBA" id="ARBA00006914"/>
    </source>
</evidence>
<keyword evidence="10" id="KW-0542">Nucleomorph</keyword>
<reference evidence="11" key="2">
    <citation type="submission" date="2021-01" db="EMBL/GenBank/DDBJ databases">
        <authorList>
            <person name="Corre E."/>
            <person name="Pelletier E."/>
            <person name="Niang G."/>
            <person name="Scheremetjew M."/>
            <person name="Finn R."/>
            <person name="Kale V."/>
            <person name="Holt S."/>
            <person name="Cochrane G."/>
            <person name="Meng A."/>
            <person name="Brown T."/>
            <person name="Cohen L."/>
        </authorList>
    </citation>
    <scope>NUCLEOTIDE SEQUENCE</scope>
    <source>
        <strain evidence="11">CCMP 2712</strain>
    </source>
</reference>
<geneLocation type="nucleomorph" evidence="10"/>
<dbReference type="InterPro" id="IPR012340">
    <property type="entry name" value="NA-bd_OB-fold"/>
</dbReference>
<evidence type="ECO:0000256" key="1">
    <source>
        <dbReference type="ARBA" id="ARBA00004229"/>
    </source>
</evidence>
<dbReference type="GO" id="GO:0000502">
    <property type="term" value="C:proteasome complex"/>
    <property type="evidence" value="ECO:0007669"/>
    <property type="project" value="UniProtKB-KW"/>
</dbReference>
<gene>
    <name evidence="10" type="primary">prsS6</name>
    <name evidence="11" type="ORF">GTHE00462_LOCUS9731</name>
</gene>
<evidence type="ECO:0000313" key="10">
    <source>
        <dbReference type="EMBL" id="AAK39776.1"/>
    </source>
</evidence>
<dbReference type="AlphaFoldDB" id="Q98S02"/>
<evidence type="ECO:0000256" key="6">
    <source>
        <dbReference type="ARBA" id="ARBA00022840"/>
    </source>
</evidence>
<evidence type="ECO:0000256" key="8">
    <source>
        <dbReference type="RuleBase" id="RU003651"/>
    </source>
</evidence>
<dbReference type="PROSITE" id="PS00674">
    <property type="entry name" value="AAA"/>
    <property type="match status" value="1"/>
</dbReference>
<dbReference type="SMART" id="SM00382">
    <property type="entry name" value="AAA"/>
    <property type="match status" value="1"/>
</dbReference>
<sequence length="383" mass="43778">MTNLYKKKKEKIENIIQLENLILYFYDKEKNRLKKELFYTKNEIFRFQSVPLIIGTFIEKIDDKYAIVSSSSGNYIMSRFISVINKSKFKTNTTVILHKFSNSILNTLGEEIGSDLSILNAKQKSKVNLSDIGGLEFQKQELKEAIELPILKKNLFIEIGIDPPKGVLLYGPPGTGKTLIVKAIAYRNSCAFIRTAGSEFVQKYLGEGPKMVRDLFKLANSYDSSIIFIDEIDAIATKRFDANTGADREVQRILIELLTQMDGFDVNSNTKIIMCTNRVESLDPAILRPGRIDRKIYFPFPNTAEKRYMFSVILSKMNISEDLNIEIFINRKEKLTGAIISAICQEAGIQAIRKNRYRITQQDFEISYSLNVGIKNSIPDYYL</sequence>
<reference evidence="10 12" key="1">
    <citation type="journal article" date="2001" name="Nature">
        <title>The highly reduced genome of an enslaved algal nucleus.</title>
        <authorList>
            <person name="Douglas S."/>
            <person name="Zauner S."/>
            <person name="Fraunholz M."/>
            <person name="Beaton M."/>
            <person name="Penny S."/>
            <person name="Deng L."/>
            <person name="Wu X."/>
            <person name="Reith M."/>
            <person name="Cavalier-Smith T."/>
            <person name="Maier U."/>
        </authorList>
    </citation>
    <scope>NUCLEOTIDE SEQUENCE [LARGE SCALE GENOMIC DNA]</scope>
</reference>
<dbReference type="GO" id="GO:0005524">
    <property type="term" value="F:ATP binding"/>
    <property type="evidence" value="ECO:0007669"/>
    <property type="project" value="UniProtKB-KW"/>
</dbReference>
<dbReference type="PANTHER" id="PTHR23073">
    <property type="entry name" value="26S PROTEASOME REGULATORY SUBUNIT"/>
    <property type="match status" value="1"/>
</dbReference>
<accession>Q98S02</accession>
<keyword evidence="5 8" id="KW-0547">Nucleotide-binding</keyword>
<dbReference type="InterPro" id="IPR003593">
    <property type="entry name" value="AAA+_ATPase"/>
</dbReference>
<dbReference type="SUPFAM" id="SSF52540">
    <property type="entry name" value="P-loop containing nucleoside triphosphate hydrolases"/>
    <property type="match status" value="1"/>
</dbReference>
<comment type="subcellular location">
    <subcellularLocation>
        <location evidence="2">Cytoplasm</location>
    </subcellularLocation>
    <subcellularLocation>
        <location evidence="1">Plastid</location>
        <location evidence="1">Chloroplast</location>
    </subcellularLocation>
</comment>
<proteinExistence type="inferred from homology"/>
<evidence type="ECO:0000256" key="4">
    <source>
        <dbReference type="ARBA" id="ARBA00022490"/>
    </source>
</evidence>
<evidence type="ECO:0000256" key="2">
    <source>
        <dbReference type="ARBA" id="ARBA00004496"/>
    </source>
</evidence>
<dbReference type="GO" id="GO:0016887">
    <property type="term" value="F:ATP hydrolysis activity"/>
    <property type="evidence" value="ECO:0007669"/>
    <property type="project" value="InterPro"/>
</dbReference>
<dbReference type="RefSeq" id="XP_001713467.1">
    <property type="nucleotide sequence ID" value="XM_001713415.1"/>
</dbReference>
<feature type="domain" description="AAA+ ATPase" evidence="9">
    <location>
        <begin position="163"/>
        <end position="302"/>
    </location>
</feature>
<dbReference type="Gene3D" id="3.40.50.300">
    <property type="entry name" value="P-loop containing nucleotide triphosphate hydrolases"/>
    <property type="match status" value="1"/>
</dbReference>
<dbReference type="EMBL" id="HBKN01012510">
    <property type="protein sequence ID" value="CAE2284383.1"/>
    <property type="molecule type" value="Transcribed_RNA"/>
</dbReference>
<protein>
    <submittedName>
        <fullName evidence="10">26S proteasome SU</fullName>
    </submittedName>
</protein>
<keyword evidence="6 8" id="KW-0067">ATP-binding</keyword>